<comment type="function">
    <text evidence="16">Catalyzes the phosphorylation of pantothenate (Pan), the first step in CoA biosynthesis.</text>
</comment>
<dbReference type="Pfam" id="PF03309">
    <property type="entry name" value="Pan_kinase"/>
    <property type="match status" value="1"/>
</dbReference>
<feature type="binding site" evidence="16">
    <location>
        <position position="132"/>
    </location>
    <ligand>
        <name>ATP</name>
        <dbReference type="ChEBI" id="CHEBI:30616"/>
    </ligand>
</feature>
<dbReference type="RefSeq" id="WP_317491939.1">
    <property type="nucleotide sequence ID" value="NZ_CP136051.1"/>
</dbReference>
<dbReference type="SUPFAM" id="SSF53067">
    <property type="entry name" value="Actin-like ATPase domain"/>
    <property type="match status" value="2"/>
</dbReference>
<keyword evidence="18" id="KW-1185">Reference proteome</keyword>
<dbReference type="NCBIfam" id="TIGR00671">
    <property type="entry name" value="baf"/>
    <property type="match status" value="1"/>
</dbReference>
<evidence type="ECO:0000313" key="18">
    <source>
        <dbReference type="Proteomes" id="UP001302349"/>
    </source>
</evidence>
<evidence type="ECO:0000256" key="3">
    <source>
        <dbReference type="ARBA" id="ARBA00004496"/>
    </source>
</evidence>
<protein>
    <recommendedName>
        <fullName evidence="15 16">Type III pantothenate kinase</fullName>
        <ecNumber evidence="6 16">2.7.1.33</ecNumber>
    </recommendedName>
    <alternativeName>
        <fullName evidence="16">PanK-III</fullName>
    </alternativeName>
    <alternativeName>
        <fullName evidence="16">Pantothenic acid kinase</fullName>
    </alternativeName>
</protein>
<dbReference type="GO" id="GO:0004594">
    <property type="term" value="F:pantothenate kinase activity"/>
    <property type="evidence" value="ECO:0007669"/>
    <property type="project" value="UniProtKB-EC"/>
</dbReference>
<keyword evidence="7 16" id="KW-0963">Cytoplasm</keyword>
<evidence type="ECO:0000256" key="6">
    <source>
        <dbReference type="ARBA" id="ARBA00012102"/>
    </source>
</evidence>
<gene>
    <name evidence="16" type="primary">coaX</name>
    <name evidence="17" type="ORF">RT717_11785</name>
</gene>
<evidence type="ECO:0000256" key="1">
    <source>
        <dbReference type="ARBA" id="ARBA00001206"/>
    </source>
</evidence>
<keyword evidence="10 16" id="KW-0418">Kinase</keyword>
<dbReference type="Proteomes" id="UP001302349">
    <property type="component" value="Chromosome"/>
</dbReference>
<feature type="active site" description="Proton acceptor" evidence="16">
    <location>
        <position position="109"/>
    </location>
</feature>
<feature type="binding site" evidence="16">
    <location>
        <begin position="6"/>
        <end position="13"/>
    </location>
    <ligand>
        <name>ATP</name>
        <dbReference type="ChEBI" id="CHEBI:30616"/>
    </ligand>
</feature>
<keyword evidence="8 16" id="KW-0808">Transferase</keyword>
<dbReference type="EC" id="2.7.1.33" evidence="6 16"/>
<comment type="cofactor">
    <cofactor evidence="2">
        <name>K(+)</name>
        <dbReference type="ChEBI" id="CHEBI:29103"/>
    </cofactor>
</comment>
<dbReference type="HAMAP" id="MF_01274">
    <property type="entry name" value="Pantothen_kinase_3"/>
    <property type="match status" value="1"/>
</dbReference>
<comment type="cofactor">
    <cofactor evidence="16">
        <name>NH4(+)</name>
        <dbReference type="ChEBI" id="CHEBI:28938"/>
    </cofactor>
    <cofactor evidence="16">
        <name>K(+)</name>
        <dbReference type="ChEBI" id="CHEBI:29103"/>
    </cofactor>
    <text evidence="16">A monovalent cation. Ammonium or potassium.</text>
</comment>
<evidence type="ECO:0000256" key="14">
    <source>
        <dbReference type="ARBA" id="ARBA00038036"/>
    </source>
</evidence>
<evidence type="ECO:0000256" key="16">
    <source>
        <dbReference type="HAMAP-Rule" id="MF_01274"/>
    </source>
</evidence>
<dbReference type="CDD" id="cd24015">
    <property type="entry name" value="ASKHA_NBD_PanK-III"/>
    <property type="match status" value="1"/>
</dbReference>
<feature type="binding site" evidence="16">
    <location>
        <begin position="107"/>
        <end position="110"/>
    </location>
    <ligand>
        <name>substrate</name>
    </ligand>
</feature>
<dbReference type="PANTHER" id="PTHR34265:SF1">
    <property type="entry name" value="TYPE III PANTOTHENATE KINASE"/>
    <property type="match status" value="1"/>
</dbReference>
<evidence type="ECO:0000256" key="4">
    <source>
        <dbReference type="ARBA" id="ARBA00005225"/>
    </source>
</evidence>
<evidence type="ECO:0000256" key="9">
    <source>
        <dbReference type="ARBA" id="ARBA00022741"/>
    </source>
</evidence>
<comment type="similarity">
    <text evidence="14 16">Belongs to the type III pantothenate kinase family.</text>
</comment>
<proteinExistence type="inferred from homology"/>
<evidence type="ECO:0000256" key="7">
    <source>
        <dbReference type="ARBA" id="ARBA00022490"/>
    </source>
</evidence>
<feature type="binding site" evidence="16">
    <location>
        <position position="184"/>
    </location>
    <ligand>
        <name>substrate</name>
    </ligand>
</feature>
<dbReference type="NCBIfam" id="NF009855">
    <property type="entry name" value="PRK13321.1"/>
    <property type="match status" value="1"/>
</dbReference>
<dbReference type="Gene3D" id="3.30.420.40">
    <property type="match status" value="2"/>
</dbReference>
<evidence type="ECO:0000256" key="12">
    <source>
        <dbReference type="ARBA" id="ARBA00022958"/>
    </source>
</evidence>
<feature type="binding site" evidence="16">
    <location>
        <position position="129"/>
    </location>
    <ligand>
        <name>K(+)</name>
        <dbReference type="ChEBI" id="CHEBI:29103"/>
    </ligand>
</feature>
<sequence length="255" mass="27926">MELVVDIGNSDVVFGLFTQEEPRLVFRTPSQRDLPASEYEKRIRAWFLENALSYSDISGIIISSVVPNLTPVMEEVVERLFSVQPLLAGPAIYKGLSLKIKNPYEIGSDLVANATAAFTYHQSAAIVVDFGTALSFTVVSAKGEILGVNIAPGIKTAMKSLFQETAQLPIIPLEYPTTFIGRDTVQAIQAGILVGYVGLVKEVINKIKEQEPGESFKVIATGGLSLVLEPLKEVFDQTDPHLTLKGLHLMYQKQF</sequence>
<evidence type="ECO:0000256" key="5">
    <source>
        <dbReference type="ARBA" id="ARBA00011738"/>
    </source>
</evidence>
<keyword evidence="12 16" id="KW-0630">Potassium</keyword>
<reference evidence="17 18" key="1">
    <citation type="journal article" date="2023" name="Microbiol. Resour. Announc.">
        <title>Complete Genome Sequence of Imperialibacter roseus strain P4T.</title>
        <authorList>
            <person name="Tizabi D.R."/>
            <person name="Bachvaroff T."/>
            <person name="Hill R.T."/>
        </authorList>
    </citation>
    <scope>NUCLEOTIDE SEQUENCE [LARGE SCALE GENOMIC DNA]</scope>
    <source>
        <strain evidence="17 18">P4T</strain>
    </source>
</reference>
<dbReference type="InterPro" id="IPR043129">
    <property type="entry name" value="ATPase_NBD"/>
</dbReference>
<comment type="subunit">
    <text evidence="5 16">Homodimer.</text>
</comment>
<evidence type="ECO:0000256" key="11">
    <source>
        <dbReference type="ARBA" id="ARBA00022840"/>
    </source>
</evidence>
<dbReference type="InterPro" id="IPR004619">
    <property type="entry name" value="Type_III_PanK"/>
</dbReference>
<comment type="subcellular location">
    <subcellularLocation>
        <location evidence="3 16">Cytoplasm</location>
    </subcellularLocation>
</comment>
<organism evidence="17 18">
    <name type="scientific">Imperialibacter roseus</name>
    <dbReference type="NCBI Taxonomy" id="1324217"/>
    <lineage>
        <taxon>Bacteria</taxon>
        <taxon>Pseudomonadati</taxon>
        <taxon>Bacteroidota</taxon>
        <taxon>Cytophagia</taxon>
        <taxon>Cytophagales</taxon>
        <taxon>Flammeovirgaceae</taxon>
        <taxon>Imperialibacter</taxon>
    </lineage>
</organism>
<evidence type="ECO:0000313" key="17">
    <source>
        <dbReference type="EMBL" id="WOK09319.1"/>
    </source>
</evidence>
<dbReference type="PANTHER" id="PTHR34265">
    <property type="entry name" value="TYPE III PANTOTHENATE KINASE"/>
    <property type="match status" value="1"/>
</dbReference>
<name>A0ABZ0IWF6_9BACT</name>
<comment type="catalytic activity">
    <reaction evidence="1 16">
        <text>(R)-pantothenate + ATP = (R)-4'-phosphopantothenate + ADP + H(+)</text>
        <dbReference type="Rhea" id="RHEA:16373"/>
        <dbReference type="ChEBI" id="CHEBI:10986"/>
        <dbReference type="ChEBI" id="CHEBI:15378"/>
        <dbReference type="ChEBI" id="CHEBI:29032"/>
        <dbReference type="ChEBI" id="CHEBI:30616"/>
        <dbReference type="ChEBI" id="CHEBI:456216"/>
        <dbReference type="EC" id="2.7.1.33"/>
    </reaction>
</comment>
<comment type="pathway">
    <text evidence="4 16">Cofactor biosynthesis; coenzyme A biosynthesis; CoA from (R)-pantothenate: step 1/5.</text>
</comment>
<keyword evidence="11 16" id="KW-0067">ATP-binding</keyword>
<accession>A0ABZ0IWF6</accession>
<comment type="caution">
    <text evidence="16">Lacks conserved residue(s) required for the propagation of feature annotation.</text>
</comment>
<evidence type="ECO:0000256" key="15">
    <source>
        <dbReference type="ARBA" id="ARBA00040883"/>
    </source>
</evidence>
<evidence type="ECO:0000256" key="10">
    <source>
        <dbReference type="ARBA" id="ARBA00022777"/>
    </source>
</evidence>
<evidence type="ECO:0000256" key="2">
    <source>
        <dbReference type="ARBA" id="ARBA00001958"/>
    </source>
</evidence>
<evidence type="ECO:0000256" key="8">
    <source>
        <dbReference type="ARBA" id="ARBA00022679"/>
    </source>
</evidence>
<dbReference type="EMBL" id="CP136051">
    <property type="protein sequence ID" value="WOK09319.1"/>
    <property type="molecule type" value="Genomic_DNA"/>
</dbReference>
<keyword evidence="16" id="KW-0479">Metal-binding</keyword>
<evidence type="ECO:0000256" key="13">
    <source>
        <dbReference type="ARBA" id="ARBA00022993"/>
    </source>
</evidence>
<keyword evidence="9 16" id="KW-0547">Nucleotide-binding</keyword>
<keyword evidence="13 16" id="KW-0173">Coenzyme A biosynthesis</keyword>